<evidence type="ECO:0000313" key="3">
    <source>
        <dbReference type="EMBL" id="ABA90038.1"/>
    </source>
</evidence>
<dbReference type="RefSeq" id="WP_011342583.1">
    <property type="nucleotide sequence ID" value="NC_007498.2"/>
</dbReference>
<feature type="signal peptide" evidence="1">
    <location>
        <begin position="1"/>
        <end position="31"/>
    </location>
</feature>
<accession>Q3A0R9</accession>
<evidence type="ECO:0000259" key="2">
    <source>
        <dbReference type="PROSITE" id="PS51208"/>
    </source>
</evidence>
<feature type="domain" description="Autotransporter" evidence="2">
    <location>
        <begin position="266"/>
        <end position="544"/>
    </location>
</feature>
<organism evidence="3 4">
    <name type="scientific">Syntrophotalea carbinolica (strain DSM 2380 / NBRC 103641 / GraBd1)</name>
    <name type="common">Pelobacter carbinolicus</name>
    <dbReference type="NCBI Taxonomy" id="338963"/>
    <lineage>
        <taxon>Bacteria</taxon>
        <taxon>Pseudomonadati</taxon>
        <taxon>Thermodesulfobacteriota</taxon>
        <taxon>Desulfuromonadia</taxon>
        <taxon>Desulfuromonadales</taxon>
        <taxon>Syntrophotaleaceae</taxon>
        <taxon>Syntrophotalea</taxon>
    </lineage>
</organism>
<dbReference type="STRING" id="338963.Pcar_2803"/>
<dbReference type="InterPro" id="IPR036709">
    <property type="entry name" value="Autotransporte_beta_dom_sf"/>
</dbReference>
<dbReference type="Pfam" id="PF03797">
    <property type="entry name" value="Autotransporter"/>
    <property type="match status" value="1"/>
</dbReference>
<dbReference type="AlphaFoldDB" id="Q3A0R9"/>
<dbReference type="HOGENOM" id="CLU_500426_0_0_7"/>
<dbReference type="InterPro" id="IPR005546">
    <property type="entry name" value="Autotransporte_beta"/>
</dbReference>
<dbReference type="OrthoDB" id="5526347at2"/>
<feature type="chain" id="PRO_5004223505" evidence="1">
    <location>
        <begin position="32"/>
        <end position="544"/>
    </location>
</feature>
<evidence type="ECO:0000256" key="1">
    <source>
        <dbReference type="SAM" id="SignalP"/>
    </source>
</evidence>
<name>Q3A0R9_SYNC1</name>
<reference evidence="4" key="1">
    <citation type="submission" date="2005-10" db="EMBL/GenBank/DDBJ databases">
        <title>Complete sequence of Pelobacter carbinolicus DSM 2380.</title>
        <authorList>
            <person name="Copeland A."/>
            <person name="Lucas S."/>
            <person name="Lapidus A."/>
            <person name="Barry K."/>
            <person name="Detter J.C."/>
            <person name="Glavina T."/>
            <person name="Hammon N."/>
            <person name="Israni S."/>
            <person name="Pitluck S."/>
            <person name="Chertkov O."/>
            <person name="Schmutz J."/>
            <person name="Larimer F."/>
            <person name="Land M."/>
            <person name="Kyrpides N."/>
            <person name="Ivanova N."/>
            <person name="Richardson P."/>
        </authorList>
    </citation>
    <scope>NUCLEOTIDE SEQUENCE [LARGE SCALE GENOMIC DNA]</scope>
    <source>
        <strain evidence="4">DSM 2380 / NBRC 103641 / GraBd1</strain>
    </source>
</reference>
<dbReference type="Proteomes" id="UP000002534">
    <property type="component" value="Chromosome"/>
</dbReference>
<sequence>MRFNGCCFRGFWGLVAMLAFLSVFNATQAGAQTVAYYNLSNPANTNAEMPILAAGHTPVQLGGLSAADLAGYDVVWILNPSNGGYATELTNNLDAISGYVQSGGVLMFHDRYVTDAAAVIPGAGDVAFFRDFTDGASIELGPGATGSLLSGPGGIIDADSLDGGGYSSHGYALASSLPAGSVIVLTRTDATEVVDFYYSLGGGNVYYSTIPLDHYLSGSNNFTNYAANLAAFIFEIVGPAGSPVQFQHIAMADTLRNDIDMVSGSLDEGETGLFVSFDSKSIERGNSDEGRSFRSWDNAVMVGYTHEVATGTLCGAAFSYHDAGNRSKYDSGLKGEYESFGITAFGRIALPALAGHELWLDLVANYSFLEDVELERNGNVGESDGYQYGVNARIGTVLPLTDRIGLYPKIGVEHIQTRVDSYKEKGVGALRYSVLEANSTYGIFSLEGKVDLFHDEVWGLGSALLVEYRKRFGQSTDNVKTTLVDVATASMPMDLYDYDSDLGKIELKFDVDYRAVSLEMSGGYYFGNSDYEGLGGSLSLRVPL</sequence>
<keyword evidence="1" id="KW-0732">Signal</keyword>
<dbReference type="EMBL" id="CP000142">
    <property type="protein sequence ID" value="ABA90038.1"/>
    <property type="molecule type" value="Genomic_DNA"/>
</dbReference>
<dbReference type="SUPFAM" id="SSF103515">
    <property type="entry name" value="Autotransporter"/>
    <property type="match status" value="1"/>
</dbReference>
<dbReference type="KEGG" id="pca:Pcar_2803"/>
<protein>
    <submittedName>
        <fullName evidence="3">Autotransporter domain outer membrane protein, putative</fullName>
    </submittedName>
</protein>
<dbReference type="PROSITE" id="PS51208">
    <property type="entry name" value="AUTOTRANSPORTER"/>
    <property type="match status" value="1"/>
</dbReference>
<evidence type="ECO:0000313" key="4">
    <source>
        <dbReference type="Proteomes" id="UP000002534"/>
    </source>
</evidence>
<proteinExistence type="predicted"/>
<gene>
    <name evidence="3" type="ordered locus">Pcar_2803</name>
</gene>
<keyword evidence="4" id="KW-1185">Reference proteome</keyword>
<dbReference type="Gene3D" id="2.40.128.130">
    <property type="entry name" value="Autotransporter beta-domain"/>
    <property type="match status" value="1"/>
</dbReference>
<dbReference type="SMART" id="SM00869">
    <property type="entry name" value="Autotransporter"/>
    <property type="match status" value="1"/>
</dbReference>
<reference evidence="3 4" key="2">
    <citation type="journal article" date="2012" name="BMC Genomics">
        <title>The genome of Pelobacter carbinolicus reveals surprising metabolic capabilities and physiological features.</title>
        <authorList>
            <person name="Aklujkar M."/>
            <person name="Haveman S.A."/>
            <person name="Didonato R.Jr."/>
            <person name="Chertkov O."/>
            <person name="Han C.S."/>
            <person name="Land M.L."/>
            <person name="Brown P."/>
            <person name="Lovley D.R."/>
        </authorList>
    </citation>
    <scope>NUCLEOTIDE SEQUENCE [LARGE SCALE GENOMIC DNA]</scope>
    <source>
        <strain evidence="4">DSM 2380 / NBRC 103641 / GraBd1</strain>
    </source>
</reference>